<dbReference type="RefSeq" id="WP_106587610.1">
    <property type="nucleotide sequence ID" value="NZ_PYAV01000002.1"/>
</dbReference>
<protein>
    <submittedName>
        <fullName evidence="1">2'-5' RNA ligase</fullName>
    </submittedName>
</protein>
<evidence type="ECO:0000313" key="1">
    <source>
        <dbReference type="EMBL" id="PSL50891.1"/>
    </source>
</evidence>
<dbReference type="InterPro" id="IPR009097">
    <property type="entry name" value="Cyclic_Pdiesterase"/>
</dbReference>
<proteinExistence type="predicted"/>
<dbReference type="AlphaFoldDB" id="A0A2P8HXD3"/>
<name>A0A2P8HXD3_9BACI</name>
<dbReference type="GO" id="GO:0016874">
    <property type="term" value="F:ligase activity"/>
    <property type="evidence" value="ECO:0007669"/>
    <property type="project" value="UniProtKB-KW"/>
</dbReference>
<dbReference type="EMBL" id="PYAV01000002">
    <property type="protein sequence ID" value="PSL50891.1"/>
    <property type="molecule type" value="Genomic_DNA"/>
</dbReference>
<comment type="caution">
    <text evidence="1">The sequence shown here is derived from an EMBL/GenBank/DDBJ whole genome shotgun (WGS) entry which is preliminary data.</text>
</comment>
<accession>A0A2P8HXD3</accession>
<organism evidence="1 2">
    <name type="scientific">Salsuginibacillus halophilus</name>
    <dbReference type="NCBI Taxonomy" id="517424"/>
    <lineage>
        <taxon>Bacteria</taxon>
        <taxon>Bacillati</taxon>
        <taxon>Bacillota</taxon>
        <taxon>Bacilli</taxon>
        <taxon>Bacillales</taxon>
        <taxon>Bacillaceae</taxon>
        <taxon>Salsuginibacillus</taxon>
    </lineage>
</organism>
<dbReference type="NCBIfam" id="NF010223">
    <property type="entry name" value="PRK13679.1"/>
    <property type="match status" value="1"/>
</dbReference>
<keyword evidence="2" id="KW-1185">Reference proteome</keyword>
<dbReference type="PANTHER" id="PTHR40037">
    <property type="entry name" value="PHOSPHOESTERASE YJCG-RELATED"/>
    <property type="match status" value="1"/>
</dbReference>
<keyword evidence="1" id="KW-0436">Ligase</keyword>
<dbReference type="OrthoDB" id="1524661at2"/>
<dbReference type="Gene3D" id="3.90.1140.10">
    <property type="entry name" value="Cyclic phosphodiesterase"/>
    <property type="match status" value="1"/>
</dbReference>
<gene>
    <name evidence="1" type="ORF">B0H94_102168</name>
</gene>
<dbReference type="PANTHER" id="PTHR40037:SF1">
    <property type="entry name" value="PHOSPHOESTERASE SAOUHSC_00951-RELATED"/>
    <property type="match status" value="1"/>
</dbReference>
<evidence type="ECO:0000313" key="2">
    <source>
        <dbReference type="Proteomes" id="UP000242310"/>
    </source>
</evidence>
<reference evidence="1 2" key="1">
    <citation type="submission" date="2018-03" db="EMBL/GenBank/DDBJ databases">
        <title>Genomic Encyclopedia of Type Strains, Phase III (KMG-III): the genomes of soil and plant-associated and newly described type strains.</title>
        <authorList>
            <person name="Whitman W."/>
        </authorList>
    </citation>
    <scope>NUCLEOTIDE SEQUENCE [LARGE SCALE GENOMIC DNA]</scope>
    <source>
        <strain evidence="1 2">CGMCC 1.07653</strain>
    </source>
</reference>
<sequence length="177" mass="21155">MIYGIACFPSKTIQDMANTFRKRYDSRYELIPPHLTLMEPFELSPGEEEEAVQTMREIGKSIPPYPLHVYKVDSFHPKENKIFLKVDRHQHLQKLHQDLHQSWLGDRILTQKEFTPHITLCQDLRDDEHFDVLDQLKMTMTEETAYVDRMQLFYQLDNEAWTVYETIHLTGKEERSE</sequence>
<dbReference type="InterPro" id="IPR050580">
    <property type="entry name" value="2H_phosphoesterase_YjcG-like"/>
</dbReference>
<dbReference type="Proteomes" id="UP000242310">
    <property type="component" value="Unassembled WGS sequence"/>
</dbReference>
<dbReference type="Pfam" id="PF13563">
    <property type="entry name" value="2_5_RNA_ligase2"/>
    <property type="match status" value="1"/>
</dbReference>
<dbReference type="SUPFAM" id="SSF55144">
    <property type="entry name" value="LigT-like"/>
    <property type="match status" value="1"/>
</dbReference>